<evidence type="ECO:0000256" key="1">
    <source>
        <dbReference type="SAM" id="Phobius"/>
    </source>
</evidence>
<evidence type="ECO:0000313" key="2">
    <source>
        <dbReference type="EMBL" id="KAK7252503.1"/>
    </source>
</evidence>
<proteinExistence type="predicted"/>
<evidence type="ECO:0000313" key="3">
    <source>
        <dbReference type="Proteomes" id="UP001372338"/>
    </source>
</evidence>
<keyword evidence="1" id="KW-0472">Membrane</keyword>
<dbReference type="EMBL" id="JAYWIO010000007">
    <property type="protein sequence ID" value="KAK7252503.1"/>
    <property type="molecule type" value="Genomic_DNA"/>
</dbReference>
<dbReference type="Proteomes" id="UP001372338">
    <property type="component" value="Unassembled WGS sequence"/>
</dbReference>
<keyword evidence="1" id="KW-0812">Transmembrane</keyword>
<comment type="caution">
    <text evidence="2">The sequence shown here is derived from an EMBL/GenBank/DDBJ whole genome shotgun (WGS) entry which is preliminary data.</text>
</comment>
<name>A0AAN9HVS4_CROPI</name>
<gene>
    <name evidence="2" type="ORF">RIF29_36485</name>
</gene>
<sequence length="86" mass="9706">MDQMRFIPVLQIGSPLLMISPRAFVWFKYIMWYSPKNTVTLVLGICSCPSVGVWGFKVVSQSASCASYLCVSLIKQILILFLFPLL</sequence>
<keyword evidence="3" id="KW-1185">Reference proteome</keyword>
<reference evidence="2 3" key="1">
    <citation type="submission" date="2024-01" db="EMBL/GenBank/DDBJ databases">
        <title>The genomes of 5 underutilized Papilionoideae crops provide insights into root nodulation and disease resistanc.</title>
        <authorList>
            <person name="Yuan L."/>
        </authorList>
    </citation>
    <scope>NUCLEOTIDE SEQUENCE [LARGE SCALE GENOMIC DNA]</scope>
    <source>
        <strain evidence="2">ZHUSHIDOU_FW_LH</strain>
        <tissue evidence="2">Leaf</tissue>
    </source>
</reference>
<feature type="transmembrane region" description="Helical" evidence="1">
    <location>
        <begin position="6"/>
        <end position="27"/>
    </location>
</feature>
<dbReference type="AlphaFoldDB" id="A0AAN9HVS4"/>
<protein>
    <submittedName>
        <fullName evidence="2">Uncharacterized protein</fullName>
    </submittedName>
</protein>
<feature type="transmembrane region" description="Helical" evidence="1">
    <location>
        <begin position="66"/>
        <end position="85"/>
    </location>
</feature>
<organism evidence="2 3">
    <name type="scientific">Crotalaria pallida</name>
    <name type="common">Smooth rattlebox</name>
    <name type="synonym">Crotalaria striata</name>
    <dbReference type="NCBI Taxonomy" id="3830"/>
    <lineage>
        <taxon>Eukaryota</taxon>
        <taxon>Viridiplantae</taxon>
        <taxon>Streptophyta</taxon>
        <taxon>Embryophyta</taxon>
        <taxon>Tracheophyta</taxon>
        <taxon>Spermatophyta</taxon>
        <taxon>Magnoliopsida</taxon>
        <taxon>eudicotyledons</taxon>
        <taxon>Gunneridae</taxon>
        <taxon>Pentapetalae</taxon>
        <taxon>rosids</taxon>
        <taxon>fabids</taxon>
        <taxon>Fabales</taxon>
        <taxon>Fabaceae</taxon>
        <taxon>Papilionoideae</taxon>
        <taxon>50 kb inversion clade</taxon>
        <taxon>genistoids sensu lato</taxon>
        <taxon>core genistoids</taxon>
        <taxon>Crotalarieae</taxon>
        <taxon>Crotalaria</taxon>
    </lineage>
</organism>
<keyword evidence="1" id="KW-1133">Transmembrane helix</keyword>
<accession>A0AAN9HVS4</accession>
<feature type="transmembrane region" description="Helical" evidence="1">
    <location>
        <begin position="39"/>
        <end position="60"/>
    </location>
</feature>